<evidence type="ECO:0000259" key="1">
    <source>
        <dbReference type="Pfam" id="PF09636"/>
    </source>
</evidence>
<dbReference type="Proteomes" id="UP000593952">
    <property type="component" value="Segment"/>
</dbReference>
<dbReference type="EMBL" id="MT708549">
    <property type="protein sequence ID" value="QOV06253.1"/>
    <property type="molecule type" value="Genomic_DNA"/>
</dbReference>
<accession>A0A7S6R876</accession>
<dbReference type="InterPro" id="IPR019094">
    <property type="entry name" value="Phage_SP-beta_YorD"/>
</dbReference>
<evidence type="ECO:0000313" key="4">
    <source>
        <dbReference type="Proteomes" id="UP000593952"/>
    </source>
</evidence>
<feature type="domain" description="Phage tail assembly chaperone-like" evidence="2">
    <location>
        <begin position="101"/>
        <end position="135"/>
    </location>
</feature>
<evidence type="ECO:0000259" key="2">
    <source>
        <dbReference type="Pfam" id="PF16778"/>
    </source>
</evidence>
<proteinExistence type="predicted"/>
<keyword evidence="4" id="KW-1185">Reference proteome</keyword>
<gene>
    <name evidence="3" type="ORF">CPT_Maja_033</name>
</gene>
<protein>
    <submittedName>
        <fullName evidence="3">Tail fiber assembly chaperone</fullName>
    </submittedName>
</protein>
<name>A0A7S6R876_9CAUD</name>
<feature type="domain" description="Bacteriophage SP-beta YorD" evidence="1">
    <location>
        <begin position="7"/>
        <end position="69"/>
    </location>
</feature>
<reference evidence="3 4" key="1">
    <citation type="submission" date="2020-07" db="EMBL/GenBank/DDBJ databases">
        <title>Complete genome sequence of Burkholderia gladioli phage Maja.</title>
        <authorList>
            <person name="Yu Z."/>
            <person name="Yao G.W."/>
            <person name="Guadalupe Vizoso-Pinto M."/>
            <person name="Sun L."/>
            <person name="Le T."/>
            <person name="Gonzalez C."/>
            <person name="Young R."/>
            <person name="Liu M."/>
        </authorList>
    </citation>
    <scope>NUCLEOTIDE SEQUENCE [LARGE SCALE GENOMIC DNA]</scope>
</reference>
<sequence length="168" mass="19744">MLTNDQLTYVVLRMYPHLKAGEDFLVASDWDDSGKVQIDDARIDSWKPSLPIPGRYQLRKVWLSVKDEYELLVSRNKAFDRIQNELRFSASHVEASIDYEDREHESEWRKYRRALRDIPTQPDFPIKIEWPERPKVKYEHFETSIPDRDGLHRLCGGAMAPGVRSSGR</sequence>
<organism evidence="3 4">
    <name type="scientific">Burkholderia phage Maja</name>
    <dbReference type="NCBI Taxonomy" id="2767571"/>
    <lineage>
        <taxon>Viruses</taxon>
        <taxon>Duplodnaviria</taxon>
        <taxon>Heunggongvirae</taxon>
        <taxon>Uroviricota</taxon>
        <taxon>Caudoviricetes</taxon>
        <taxon>Lindbergviridae</taxon>
        <taxon>Gladiolivirus</taxon>
        <taxon>Gladiolivirus maja</taxon>
    </lineage>
</organism>
<dbReference type="InterPro" id="IPR031893">
    <property type="entry name" value="Phage_tail_APC"/>
</dbReference>
<evidence type="ECO:0000313" key="3">
    <source>
        <dbReference type="EMBL" id="QOV06253.1"/>
    </source>
</evidence>
<dbReference type="Pfam" id="PF09636">
    <property type="entry name" value="XkdW"/>
    <property type="match status" value="1"/>
</dbReference>
<dbReference type="Pfam" id="PF16778">
    <property type="entry name" value="Phage_tail_APC"/>
    <property type="match status" value="1"/>
</dbReference>